<dbReference type="Proteomes" id="UP000824120">
    <property type="component" value="Chromosome 8"/>
</dbReference>
<dbReference type="EMBL" id="JACXVP010000008">
    <property type="protein sequence ID" value="KAG5591970.1"/>
    <property type="molecule type" value="Genomic_DNA"/>
</dbReference>
<sequence length="131" mass="13260">MGTAGFAGTVAPSASSSSNVTLSFSYKSLGVFFRSTSNASLGTQLLLPSPPSASIPSTTKVDPKIDLLSGDDFSSPTTENVPTLVPVGGEPEPASPVSQQNALALVDMFSSPSNSQSPYSAGQTNASSPQF</sequence>
<feature type="compositionally biased region" description="Low complexity" evidence="1">
    <location>
        <begin position="110"/>
        <end position="120"/>
    </location>
</feature>
<protein>
    <submittedName>
        <fullName evidence="2">Uncharacterized protein</fullName>
    </submittedName>
</protein>
<accession>A0A9J5XW59</accession>
<feature type="compositionally biased region" description="Polar residues" evidence="1">
    <location>
        <begin position="121"/>
        <end position="131"/>
    </location>
</feature>
<evidence type="ECO:0000313" key="3">
    <source>
        <dbReference type="Proteomes" id="UP000824120"/>
    </source>
</evidence>
<feature type="region of interest" description="Disordered" evidence="1">
    <location>
        <begin position="108"/>
        <end position="131"/>
    </location>
</feature>
<proteinExistence type="predicted"/>
<evidence type="ECO:0000256" key="1">
    <source>
        <dbReference type="SAM" id="MobiDB-lite"/>
    </source>
</evidence>
<name>A0A9J5XW59_SOLCO</name>
<gene>
    <name evidence="2" type="ORF">H5410_042484</name>
</gene>
<keyword evidence="3" id="KW-1185">Reference proteome</keyword>
<comment type="caution">
    <text evidence="2">The sequence shown here is derived from an EMBL/GenBank/DDBJ whole genome shotgun (WGS) entry which is preliminary data.</text>
</comment>
<organism evidence="2 3">
    <name type="scientific">Solanum commersonii</name>
    <name type="common">Commerson's wild potato</name>
    <name type="synonym">Commerson's nightshade</name>
    <dbReference type="NCBI Taxonomy" id="4109"/>
    <lineage>
        <taxon>Eukaryota</taxon>
        <taxon>Viridiplantae</taxon>
        <taxon>Streptophyta</taxon>
        <taxon>Embryophyta</taxon>
        <taxon>Tracheophyta</taxon>
        <taxon>Spermatophyta</taxon>
        <taxon>Magnoliopsida</taxon>
        <taxon>eudicotyledons</taxon>
        <taxon>Gunneridae</taxon>
        <taxon>Pentapetalae</taxon>
        <taxon>asterids</taxon>
        <taxon>lamiids</taxon>
        <taxon>Solanales</taxon>
        <taxon>Solanaceae</taxon>
        <taxon>Solanoideae</taxon>
        <taxon>Solaneae</taxon>
        <taxon>Solanum</taxon>
    </lineage>
</organism>
<evidence type="ECO:0000313" key="2">
    <source>
        <dbReference type="EMBL" id="KAG5591970.1"/>
    </source>
</evidence>
<dbReference type="OrthoDB" id="2018246at2759"/>
<reference evidence="2 3" key="1">
    <citation type="submission" date="2020-09" db="EMBL/GenBank/DDBJ databases">
        <title>De no assembly of potato wild relative species, Solanum commersonii.</title>
        <authorList>
            <person name="Cho K."/>
        </authorList>
    </citation>
    <scope>NUCLEOTIDE SEQUENCE [LARGE SCALE GENOMIC DNA]</scope>
    <source>
        <strain evidence="2">LZ3.2</strain>
        <tissue evidence="2">Leaf</tissue>
    </source>
</reference>
<dbReference type="AlphaFoldDB" id="A0A9J5XW59"/>